<dbReference type="Gene3D" id="2.40.40.20">
    <property type="match status" value="1"/>
</dbReference>
<name>A0A9N8ZG10_9GLOM</name>
<dbReference type="AlphaFoldDB" id="A0A9N8ZG10"/>
<accession>A0A9N8ZG10</accession>
<reference evidence="2" key="1">
    <citation type="submission" date="2021-06" db="EMBL/GenBank/DDBJ databases">
        <authorList>
            <person name="Kallberg Y."/>
            <person name="Tangrot J."/>
            <person name="Rosling A."/>
        </authorList>
    </citation>
    <scope>NUCLEOTIDE SEQUENCE</scope>
    <source>
        <strain evidence="2">IN212</strain>
    </source>
</reference>
<dbReference type="Proteomes" id="UP000789396">
    <property type="component" value="Unassembled WGS sequence"/>
</dbReference>
<gene>
    <name evidence="2" type="ORF">RFULGI_LOCUS1839</name>
</gene>
<dbReference type="OrthoDB" id="2187at2759"/>
<dbReference type="SUPFAM" id="SSF50692">
    <property type="entry name" value="ADC-like"/>
    <property type="match status" value="1"/>
</dbReference>
<dbReference type="EMBL" id="CAJVPZ010001250">
    <property type="protein sequence ID" value="CAG8487764.1"/>
    <property type="molecule type" value="Genomic_DNA"/>
</dbReference>
<evidence type="ECO:0000256" key="1">
    <source>
        <dbReference type="SAM" id="MobiDB-lite"/>
    </source>
</evidence>
<sequence>MAQQLHAIVSFVPLSTCFVNLPFKWSQILSEQNQLPQNVILELSSHDAKIAQGKAYVGWSGFSSKSEHSDAIEIDPQFGEAIGLHHGQKIYFKRFEDIVPEANSVEVEPISSDDWEIIVTESTEIAVAPKSRKPKNNAETKDIASNSIFNARVYCLRVLPQAFLSPDLLQPSANDFCTVYIHPTDFTRIGLPNPKIVRVSKIQPSHQNKEADDKSDNDGRNHSLPALYVKVLVKDSVVPGHVVLCESIMDVLDVQKFDIIR</sequence>
<keyword evidence="3" id="KW-1185">Reference proteome</keyword>
<comment type="caution">
    <text evidence="2">The sequence shown here is derived from an EMBL/GenBank/DDBJ whole genome shotgun (WGS) entry which is preliminary data.</text>
</comment>
<feature type="compositionally biased region" description="Basic and acidic residues" evidence="1">
    <location>
        <begin position="207"/>
        <end position="221"/>
    </location>
</feature>
<organism evidence="2 3">
    <name type="scientific">Racocetra fulgida</name>
    <dbReference type="NCBI Taxonomy" id="60492"/>
    <lineage>
        <taxon>Eukaryota</taxon>
        <taxon>Fungi</taxon>
        <taxon>Fungi incertae sedis</taxon>
        <taxon>Mucoromycota</taxon>
        <taxon>Glomeromycotina</taxon>
        <taxon>Glomeromycetes</taxon>
        <taxon>Diversisporales</taxon>
        <taxon>Gigasporaceae</taxon>
        <taxon>Racocetra</taxon>
    </lineage>
</organism>
<evidence type="ECO:0000313" key="2">
    <source>
        <dbReference type="EMBL" id="CAG8487764.1"/>
    </source>
</evidence>
<dbReference type="InterPro" id="IPR009010">
    <property type="entry name" value="Asp_de-COase-like_dom_sf"/>
</dbReference>
<protein>
    <submittedName>
        <fullName evidence="2">12626_t:CDS:1</fullName>
    </submittedName>
</protein>
<evidence type="ECO:0000313" key="3">
    <source>
        <dbReference type="Proteomes" id="UP000789396"/>
    </source>
</evidence>
<proteinExistence type="predicted"/>
<feature type="region of interest" description="Disordered" evidence="1">
    <location>
        <begin position="200"/>
        <end position="221"/>
    </location>
</feature>